<protein>
    <submittedName>
        <fullName evidence="3">DUF349 domain-containing protein</fullName>
    </submittedName>
</protein>
<sequence length="652" mass="77302">MLENDNLQNAEGKKEVEETNVETTPNTSVQETTPETVIENKTTADESSTKQEETHVEEIDNSNAEDAEDEDNQERHKLEDKDYHSMSMEALVTEFESLLKNHKIQTISSHVNDIKTEFKSKYEVLLDEKKAEFEEDGGNPIDFYYSNDTKKRFNAASKEYKQAINAYYKDREKSLKDNLANRLEIIENIKELVGVEENMGETYKQFKELQDKWRNAGPIPRDKYNNAWNTYHHHVERFYDFLHLNRDLRDMDFKHNYDQKLKIIQRAEELAANHNVNHSFRELQVLHKLWKEELGPVAKEHRDEIWERFSNATKIIHDKRQEYYADLDKAYEKNLVRKEEIIEKIKALNTEESTSHGVIQKRIKALEALREDFFNAGKVPLKQNEATWKKFKDAVREFNRSKNKFYKNLKKDQYENLQQKLELIKVAEDNKDSDDFKTVTPLMKKIQNEWKSIGHVPRKDSDKIWKQFKAACNHYFDRMHAERKAENQELYDAFDKKQELLNKVKAFKFSDDVKSDVAKLQDIIKTFKTVGHVPQNKRFIDGKFYKAVDNAFDAVKMEKSKLDMIRFEGRLDNLSAGDDTRQLDNEQNFIRKKIDEVKSEINQLENNLQFFSNVKSDNPLVKDVHKNIAKHKNDLETWKSKLKRVREMYSEE</sequence>
<evidence type="ECO:0000256" key="1">
    <source>
        <dbReference type="SAM" id="Coils"/>
    </source>
</evidence>
<gene>
    <name evidence="3" type="ORF">ACFQ1Q_09410</name>
</gene>
<name>A0ABW3NAX8_9FLAO</name>
<dbReference type="Proteomes" id="UP001597013">
    <property type="component" value="Unassembled WGS sequence"/>
</dbReference>
<proteinExistence type="predicted"/>
<feature type="compositionally biased region" description="Polar residues" evidence="2">
    <location>
        <begin position="28"/>
        <end position="41"/>
    </location>
</feature>
<evidence type="ECO:0000313" key="3">
    <source>
        <dbReference type="EMBL" id="MFD1063461.1"/>
    </source>
</evidence>
<dbReference type="RefSeq" id="WP_386130414.1">
    <property type="nucleotide sequence ID" value="NZ_JBHTJL010000011.1"/>
</dbReference>
<dbReference type="InterPro" id="IPR007139">
    <property type="entry name" value="DUF349"/>
</dbReference>
<feature type="compositionally biased region" description="Basic and acidic residues" evidence="2">
    <location>
        <begin position="42"/>
        <end position="58"/>
    </location>
</feature>
<dbReference type="EMBL" id="JBHTJL010000011">
    <property type="protein sequence ID" value="MFD1063461.1"/>
    <property type="molecule type" value="Genomic_DNA"/>
</dbReference>
<dbReference type="Pfam" id="PF03993">
    <property type="entry name" value="DUF349"/>
    <property type="match status" value="5"/>
</dbReference>
<comment type="caution">
    <text evidence="3">The sequence shown here is derived from an EMBL/GenBank/DDBJ whole genome shotgun (WGS) entry which is preliminary data.</text>
</comment>
<accession>A0ABW3NAX8</accession>
<evidence type="ECO:0000313" key="4">
    <source>
        <dbReference type="Proteomes" id="UP001597013"/>
    </source>
</evidence>
<evidence type="ECO:0000256" key="2">
    <source>
        <dbReference type="SAM" id="MobiDB-lite"/>
    </source>
</evidence>
<feature type="compositionally biased region" description="Basic and acidic residues" evidence="2">
    <location>
        <begin position="73"/>
        <end position="82"/>
    </location>
</feature>
<feature type="coiled-coil region" evidence="1">
    <location>
        <begin position="587"/>
        <end position="648"/>
    </location>
</feature>
<keyword evidence="4" id="KW-1185">Reference proteome</keyword>
<keyword evidence="1" id="KW-0175">Coiled coil</keyword>
<reference evidence="4" key="1">
    <citation type="journal article" date="2019" name="Int. J. Syst. Evol. Microbiol.">
        <title>The Global Catalogue of Microorganisms (GCM) 10K type strain sequencing project: providing services to taxonomists for standard genome sequencing and annotation.</title>
        <authorList>
            <consortium name="The Broad Institute Genomics Platform"/>
            <consortium name="The Broad Institute Genome Sequencing Center for Infectious Disease"/>
            <person name="Wu L."/>
            <person name="Ma J."/>
        </authorList>
    </citation>
    <scope>NUCLEOTIDE SEQUENCE [LARGE SCALE GENOMIC DNA]</scope>
    <source>
        <strain evidence="4">CCUG 62215</strain>
    </source>
</reference>
<feature type="region of interest" description="Disordered" evidence="2">
    <location>
        <begin position="1"/>
        <end position="82"/>
    </location>
</feature>
<organism evidence="3 4">
    <name type="scientific">Winogradskyella litorisediminis</name>
    <dbReference type="NCBI Taxonomy" id="1156618"/>
    <lineage>
        <taxon>Bacteria</taxon>
        <taxon>Pseudomonadati</taxon>
        <taxon>Bacteroidota</taxon>
        <taxon>Flavobacteriia</taxon>
        <taxon>Flavobacteriales</taxon>
        <taxon>Flavobacteriaceae</taxon>
        <taxon>Winogradskyella</taxon>
    </lineage>
</organism>
<feature type="compositionally biased region" description="Acidic residues" evidence="2">
    <location>
        <begin position="59"/>
        <end position="72"/>
    </location>
</feature>